<dbReference type="NCBIfam" id="TIGR01552">
    <property type="entry name" value="phd_fam"/>
    <property type="match status" value="1"/>
</dbReference>
<dbReference type="InterPro" id="IPR036165">
    <property type="entry name" value="YefM-like_sf"/>
</dbReference>
<protein>
    <recommendedName>
        <fullName evidence="2">Antitoxin</fullName>
    </recommendedName>
</protein>
<name>A0A2S4LUW2_9HYPH</name>
<comment type="caution">
    <text evidence="3">The sequence shown here is derived from an EMBL/GenBank/DDBJ whole genome shotgun (WGS) entry which is preliminary data.</text>
</comment>
<dbReference type="AlphaFoldDB" id="A0A2S4LUW2"/>
<gene>
    <name evidence="3" type="ORF">CYD53_12610</name>
</gene>
<dbReference type="EMBL" id="PQFZ01000026">
    <property type="protein sequence ID" value="POR46228.1"/>
    <property type="molecule type" value="Genomic_DNA"/>
</dbReference>
<evidence type="ECO:0000313" key="3">
    <source>
        <dbReference type="EMBL" id="POR46228.1"/>
    </source>
</evidence>
<comment type="similarity">
    <text evidence="1 2">Belongs to the phD/YefM antitoxin family.</text>
</comment>
<reference evidence="3 4" key="1">
    <citation type="submission" date="2018-01" db="EMBL/GenBank/DDBJ databases">
        <title>Genomic Encyclopedia of Type Strains, Phase III (KMG-III): the genomes of soil and plant-associated and newly described type strains.</title>
        <authorList>
            <person name="Whitman W."/>
        </authorList>
    </citation>
    <scope>NUCLEOTIDE SEQUENCE [LARGE SCALE GENOMIC DNA]</scope>
    <source>
        <strain evidence="3 4">1131</strain>
    </source>
</reference>
<dbReference type="SUPFAM" id="SSF143120">
    <property type="entry name" value="YefM-like"/>
    <property type="match status" value="1"/>
</dbReference>
<evidence type="ECO:0000256" key="1">
    <source>
        <dbReference type="ARBA" id="ARBA00009981"/>
    </source>
</evidence>
<dbReference type="RefSeq" id="WP_103721148.1">
    <property type="nucleotide sequence ID" value="NZ_PQFZ01000026.1"/>
</dbReference>
<organism evidence="3 4">
    <name type="scientific">Bosea psychrotolerans</name>
    <dbReference type="NCBI Taxonomy" id="1871628"/>
    <lineage>
        <taxon>Bacteria</taxon>
        <taxon>Pseudomonadati</taxon>
        <taxon>Pseudomonadota</taxon>
        <taxon>Alphaproteobacteria</taxon>
        <taxon>Hyphomicrobiales</taxon>
        <taxon>Boseaceae</taxon>
        <taxon>Bosea</taxon>
    </lineage>
</organism>
<proteinExistence type="inferred from homology"/>
<dbReference type="Gene3D" id="3.40.1620.10">
    <property type="entry name" value="YefM-like domain"/>
    <property type="match status" value="1"/>
</dbReference>
<dbReference type="OrthoDB" id="7276624at2"/>
<accession>A0A2S4LUW2</accession>
<dbReference type="Pfam" id="PF02604">
    <property type="entry name" value="PhdYeFM_antitox"/>
    <property type="match status" value="1"/>
</dbReference>
<dbReference type="InterPro" id="IPR006442">
    <property type="entry name" value="Antitoxin_Phd/YefM"/>
</dbReference>
<sequence length="81" mass="9237">MVKSVSAAQANREFSKLMKLAESGEDVIVTSHGKPKVRIVRVEDGEDEAHRRQRAFDALTELLRSRPILNLPRATRDDMYE</sequence>
<dbReference type="Proteomes" id="UP000236919">
    <property type="component" value="Unassembled WGS sequence"/>
</dbReference>
<evidence type="ECO:0000256" key="2">
    <source>
        <dbReference type="RuleBase" id="RU362080"/>
    </source>
</evidence>
<keyword evidence="4" id="KW-1185">Reference proteome</keyword>
<evidence type="ECO:0000313" key="4">
    <source>
        <dbReference type="Proteomes" id="UP000236919"/>
    </source>
</evidence>
<comment type="function">
    <text evidence="2">Antitoxin component of a type II toxin-antitoxin (TA) system.</text>
</comment>